<evidence type="ECO:0000313" key="3">
    <source>
        <dbReference type="Proteomes" id="UP000007494"/>
    </source>
</evidence>
<dbReference type="GeneID" id="13443156"/>
<dbReference type="OrthoDB" id="333061at2759"/>
<feature type="compositionally biased region" description="Low complexity" evidence="1">
    <location>
        <begin position="131"/>
        <end position="146"/>
    </location>
</feature>
<feature type="compositionally biased region" description="Basic and acidic residues" evidence="1">
    <location>
        <begin position="824"/>
        <end position="837"/>
    </location>
</feature>
<feature type="compositionally biased region" description="Basic and acidic residues" evidence="1">
    <location>
        <begin position="949"/>
        <end position="960"/>
    </location>
</feature>
<dbReference type="eggNOG" id="ENOG502QYV7">
    <property type="taxonomic scope" value="Eukaryota"/>
</dbReference>
<dbReference type="OMA" id="MQAKDRR"/>
<protein>
    <submittedName>
        <fullName evidence="2">Uncharacterized protein</fullName>
    </submittedName>
</protein>
<feature type="region of interest" description="Disordered" evidence="1">
    <location>
        <begin position="178"/>
        <end position="210"/>
    </location>
</feature>
<gene>
    <name evidence="2" type="ORF">NCLIV_028360</name>
</gene>
<dbReference type="Proteomes" id="UP000007494">
    <property type="component" value="Chromosome VIIb"/>
</dbReference>
<organism evidence="2 3">
    <name type="scientific">Neospora caninum (strain Liverpool)</name>
    <dbReference type="NCBI Taxonomy" id="572307"/>
    <lineage>
        <taxon>Eukaryota</taxon>
        <taxon>Sar</taxon>
        <taxon>Alveolata</taxon>
        <taxon>Apicomplexa</taxon>
        <taxon>Conoidasida</taxon>
        <taxon>Coccidia</taxon>
        <taxon>Eucoccidiorida</taxon>
        <taxon>Eimeriorina</taxon>
        <taxon>Sarcocystidae</taxon>
        <taxon>Neospora</taxon>
    </lineage>
</organism>
<keyword evidence="3" id="KW-1185">Reference proteome</keyword>
<feature type="region of interest" description="Disordered" evidence="1">
    <location>
        <begin position="125"/>
        <end position="151"/>
    </location>
</feature>
<proteinExistence type="predicted"/>
<reference evidence="3" key="1">
    <citation type="journal article" date="2012" name="PLoS Pathog.">
        <title>Comparative genomics of the apicomplexan parasites Toxoplasma gondii and Neospora caninum: Coccidia differing in host range and transmission strategy.</title>
        <authorList>
            <person name="Reid A.J."/>
            <person name="Vermont S.J."/>
            <person name="Cotton J.A."/>
            <person name="Harris D."/>
            <person name="Hill-Cawthorne G.A."/>
            <person name="Konen-Waisman S."/>
            <person name="Latham S.M."/>
            <person name="Mourier T."/>
            <person name="Norton R."/>
            <person name="Quail M.A."/>
            <person name="Sanders M."/>
            <person name="Shanmugam D."/>
            <person name="Sohal A."/>
            <person name="Wasmuth J.D."/>
            <person name="Brunk B."/>
            <person name="Grigg M.E."/>
            <person name="Howard J.C."/>
            <person name="Parkinson J."/>
            <person name="Roos D.S."/>
            <person name="Trees A.J."/>
            <person name="Berriman M."/>
            <person name="Pain A."/>
            <person name="Wastling J.M."/>
        </authorList>
    </citation>
    <scope>NUCLEOTIDE SEQUENCE [LARGE SCALE GENOMIC DNA]</scope>
    <source>
        <strain evidence="3">Liverpool</strain>
    </source>
</reference>
<name>F0VH53_NEOCL</name>
<evidence type="ECO:0000313" key="2">
    <source>
        <dbReference type="EMBL" id="CBZ53047.1"/>
    </source>
</evidence>
<evidence type="ECO:0000256" key="1">
    <source>
        <dbReference type="SAM" id="MobiDB-lite"/>
    </source>
</evidence>
<dbReference type="InParanoid" id="F0VH53"/>
<dbReference type="AlphaFoldDB" id="F0VH53"/>
<dbReference type="VEuPathDB" id="ToxoDB:NCLIV_028360"/>
<dbReference type="RefSeq" id="XP_003883079.1">
    <property type="nucleotide sequence ID" value="XM_003883030.1"/>
</dbReference>
<feature type="compositionally biased region" description="Low complexity" evidence="1">
    <location>
        <begin position="178"/>
        <end position="189"/>
    </location>
</feature>
<dbReference type="EMBL" id="FR823389">
    <property type="protein sequence ID" value="CBZ53047.1"/>
    <property type="molecule type" value="Genomic_DNA"/>
</dbReference>
<feature type="compositionally biased region" description="Basic and acidic residues" evidence="1">
    <location>
        <begin position="334"/>
        <end position="345"/>
    </location>
</feature>
<feature type="region of interest" description="Disordered" evidence="1">
    <location>
        <begin position="814"/>
        <end position="846"/>
    </location>
</feature>
<accession>F0VH53</accession>
<sequence length="983" mass="106369">MYKYLNAIAKTASPLSVLLAATALQERKWLVGDGDEARPSTHANVKRPSKGKKDCVALQRIQETLLLSAHRVSDPVFVLILKLLFSSSFALDPNERALLVTQLDQRVASMHASLLPNVASALSQNLTSRNPSSSSPPSSSPSSPASSREEVVRQRVVDRLLPFLLSDPRDSLFRNLSSSSFGSPVSRPSAPDSLPATRGSSLSSNRERERIREDAETRALEEISRNPPQIAACIASCGKLRPLSVEQRTELKGLLKALVRAARDGRKEKAANASEGEASRTDGGRQAGRGEAGTHTSPQGSEEDGGEARTNGDATREAANAVEHNAWLQMTDVPGKEDRTTHRPSEMSASSPSRLGDRQGREATAEAAGSASESQASREREAQLVGEMLLVPSAMAAIGSADALLFFDCVDAIYKFLPRYSDAQLATFCRRAALVQFEKRDSENEESRRVNGFHLFTLFLVDRLPTMSPPRQEKLGAVLAAFVGNHPPHVAASLSLLASSFLIHMHPNVVRGTVHISRTASLFLSPSTSLLAASAPPSAEAKKVLAALRVYRRSLERISQERGVLASLHAADLIKLLDATLRLKQVSSLSADGKAKQRPSDAAGDLADQEMLRVFNDILHALHKKAAAFTVSDAEALLGVLNLLGQRDGSAKKGAKPQTRVLSPPATTALLTRLLHIAATRPERRENPPASAALRAAQLFPELGDSVQSPAERTALDGEALLRARPLSFSQFLAETSRDRAGLEGLSEAQIKQLRLALQLLLPRPLEVFKASGLPDEVLVLLLFAVEATTWLVSEIGALPTFLSLSTAAPALGLSGRRVSSPRPHQDRDEGDGRDGGDDGDERAEEMQGREAAALMLFGITRQTLAGAFGACGLMLEEMQAKDRRRTQVVGLTSRLARLLPADIAASTDRRLLTESLLRALPADVEALRLACVELLGLRAIRRQETLFEKSQRRREERRQLGAARTETPQTEEESEREDSTQH</sequence>
<feature type="compositionally biased region" description="Basic and acidic residues" evidence="1">
    <location>
        <begin position="355"/>
        <end position="364"/>
    </location>
</feature>
<feature type="region of interest" description="Disordered" evidence="1">
    <location>
        <begin position="949"/>
        <end position="983"/>
    </location>
</feature>
<feature type="compositionally biased region" description="Low complexity" evidence="1">
    <location>
        <begin position="365"/>
        <end position="375"/>
    </location>
</feature>
<feature type="region of interest" description="Disordered" evidence="1">
    <location>
        <begin position="265"/>
        <end position="379"/>
    </location>
</feature>